<evidence type="ECO:0000313" key="10">
    <source>
        <dbReference type="RefSeq" id="XP_026115865.1"/>
    </source>
</evidence>
<feature type="transmembrane region" description="Helical" evidence="1">
    <location>
        <begin position="12"/>
        <end position="31"/>
    </location>
</feature>
<dbReference type="RefSeq" id="XP_026115865.1">
    <property type="nucleotide sequence ID" value="XM_026260080.1"/>
</dbReference>
<dbReference type="KEGG" id="caua:113039487"/>
<keyword evidence="1" id="KW-0812">Transmembrane</keyword>
<dbReference type="KEGG" id="caua:113039533"/>
<evidence type="ECO:0000313" key="2">
    <source>
        <dbReference type="Proteomes" id="UP000515129"/>
    </source>
</evidence>
<dbReference type="Proteomes" id="UP000515129">
    <property type="component" value="Chromosome 22"/>
</dbReference>
<dbReference type="GeneID" id="113039533"/>
<evidence type="ECO:0000313" key="9">
    <source>
        <dbReference type="RefSeq" id="XP_026115864.1"/>
    </source>
</evidence>
<protein>
    <submittedName>
        <fullName evidence="3 4">Uncharacterized protein LOC113039487 isoform X1</fullName>
    </submittedName>
    <submittedName>
        <fullName evidence="5 6">Uncharacterized protein LOC113039533 isoform X1</fullName>
    </submittedName>
    <submittedName>
        <fullName evidence="8 9">Uncharacterized protein LOC113094469 isoform X1</fullName>
    </submittedName>
</protein>
<reference evidence="3 4" key="1">
    <citation type="submission" date="2025-04" db="UniProtKB">
        <authorList>
            <consortium name="RefSeq"/>
        </authorList>
    </citation>
    <scope>IDENTIFICATION</scope>
    <source>
        <strain evidence="3 4">Wakin</strain>
        <tissue evidence="3 4">Muscle</tissue>
    </source>
</reference>
<dbReference type="RefSeq" id="XP_026115864.1">
    <property type="nucleotide sequence ID" value="XM_026260079.1"/>
</dbReference>
<proteinExistence type="predicted"/>
<name>A0A6P6IZL0_CARAU</name>
<sequence>MFRDSNNSKLYFFMLLRYYFLFLTIRMAHPYSTPQKLALKCIQTRLIQKAGSFVRRGFKITIDTQHTSTVCALTDGSRAIYHKKNGSYPEFEEGASYILKNCTLSDRHGRLCLLVGRSTLKFRTAPLKISEEAERAAVELIHPPSYSATGEEEDLFSRSGYLSLLGKVEKIQKVRMTMSDIPVLDLKMKCGERLLDVSLWRDEALSELHEGDNVHISHMRATILASGNAKLQSSNYTTIKIEEVEPVEQEVEVVGVTEIDDNCHLLTADDEIFVVPSEHYCGSIDDLIMELPMKIIVNHVNKRVVSVQTVN</sequence>
<gene>
    <name evidence="5 6 7" type="primary">LOC113039533</name>
    <name evidence="3 4" type="synonym">LOC113039487</name>
    <name evidence="8 9 10" type="synonym">LOC113094469</name>
</gene>
<evidence type="ECO:0000313" key="7">
    <source>
        <dbReference type="RefSeq" id="XP_026053221.1"/>
    </source>
</evidence>
<dbReference type="KEGG" id="caua:113094469"/>
<keyword evidence="1" id="KW-0472">Membrane</keyword>
<evidence type="ECO:0000313" key="8">
    <source>
        <dbReference type="RefSeq" id="XP_026115863.1"/>
    </source>
</evidence>
<dbReference type="RefSeq" id="XP_026053167.1">
    <property type="nucleotide sequence ID" value="XM_026197382.1"/>
</dbReference>
<evidence type="ECO:0000313" key="6">
    <source>
        <dbReference type="RefSeq" id="XP_026053220.1"/>
    </source>
</evidence>
<evidence type="ECO:0000313" key="3">
    <source>
        <dbReference type="RefSeq" id="XP_026053166.1"/>
    </source>
</evidence>
<dbReference type="RefSeq" id="XP_026115863.1">
    <property type="nucleotide sequence ID" value="XM_026260078.1"/>
</dbReference>
<dbReference type="RefSeq" id="XP_026053166.1">
    <property type="nucleotide sequence ID" value="XM_026197381.1"/>
</dbReference>
<keyword evidence="1" id="KW-1133">Transmembrane helix</keyword>
<evidence type="ECO:0000313" key="5">
    <source>
        <dbReference type="RefSeq" id="XP_026053219.1"/>
    </source>
</evidence>
<dbReference type="RefSeq" id="XP_026053220.1">
    <property type="nucleotide sequence ID" value="XM_026197435.1"/>
</dbReference>
<dbReference type="OrthoDB" id="8942691at2759"/>
<evidence type="ECO:0000313" key="4">
    <source>
        <dbReference type="RefSeq" id="XP_026053167.1"/>
    </source>
</evidence>
<dbReference type="RefSeq" id="XP_026053219.1">
    <property type="nucleotide sequence ID" value="XM_026197434.1"/>
</dbReference>
<keyword evidence="2" id="KW-1185">Reference proteome</keyword>
<evidence type="ECO:0000256" key="1">
    <source>
        <dbReference type="SAM" id="Phobius"/>
    </source>
</evidence>
<organism evidence="2 5">
    <name type="scientific">Carassius auratus</name>
    <name type="common">Goldfish</name>
    <dbReference type="NCBI Taxonomy" id="7957"/>
    <lineage>
        <taxon>Eukaryota</taxon>
        <taxon>Metazoa</taxon>
        <taxon>Chordata</taxon>
        <taxon>Craniata</taxon>
        <taxon>Vertebrata</taxon>
        <taxon>Euteleostomi</taxon>
        <taxon>Actinopterygii</taxon>
        <taxon>Neopterygii</taxon>
        <taxon>Teleostei</taxon>
        <taxon>Ostariophysi</taxon>
        <taxon>Cypriniformes</taxon>
        <taxon>Cyprinidae</taxon>
        <taxon>Cyprininae</taxon>
        <taxon>Carassius</taxon>
    </lineage>
</organism>
<dbReference type="RefSeq" id="XP_026053221.1">
    <property type="nucleotide sequence ID" value="XM_026197436.1"/>
</dbReference>
<dbReference type="AlphaFoldDB" id="A0A6P6IZL0"/>
<accession>A0A6P6IZL0</accession>